<name>A0A167ZAJ3_9HYPO</name>
<dbReference type="SUPFAM" id="SSF56801">
    <property type="entry name" value="Acetyl-CoA synthetase-like"/>
    <property type="match status" value="1"/>
</dbReference>
<dbReference type="PANTHER" id="PTHR24096:SF149">
    <property type="entry name" value="AMP-BINDING DOMAIN-CONTAINING PROTEIN-RELATED"/>
    <property type="match status" value="1"/>
</dbReference>
<dbReference type="STRING" id="1081102.A0A167ZAJ3"/>
<evidence type="ECO:0000256" key="4">
    <source>
        <dbReference type="SAM" id="Phobius"/>
    </source>
</evidence>
<organism evidence="7 8">
    <name type="scientific">Niveomyces insectorum RCEF 264</name>
    <dbReference type="NCBI Taxonomy" id="1081102"/>
    <lineage>
        <taxon>Eukaryota</taxon>
        <taxon>Fungi</taxon>
        <taxon>Dikarya</taxon>
        <taxon>Ascomycota</taxon>
        <taxon>Pezizomycotina</taxon>
        <taxon>Sordariomycetes</taxon>
        <taxon>Hypocreomycetidae</taxon>
        <taxon>Hypocreales</taxon>
        <taxon>Cordycipitaceae</taxon>
        <taxon>Niveomyces</taxon>
    </lineage>
</organism>
<keyword evidence="4" id="KW-0472">Membrane</keyword>
<dbReference type="Pfam" id="PF00501">
    <property type="entry name" value="AMP-binding"/>
    <property type="match status" value="1"/>
</dbReference>
<dbReference type="AlphaFoldDB" id="A0A167ZAJ3"/>
<protein>
    <submittedName>
        <fullName evidence="7">Phenylacetyl-ligase</fullName>
    </submittedName>
</protein>
<dbReference type="Gene3D" id="3.30.300.30">
    <property type="match status" value="1"/>
</dbReference>
<dbReference type="OrthoDB" id="6509636at2759"/>
<evidence type="ECO:0000259" key="6">
    <source>
        <dbReference type="Pfam" id="PF13193"/>
    </source>
</evidence>
<dbReference type="CDD" id="cd05911">
    <property type="entry name" value="Firefly_Luc_like"/>
    <property type="match status" value="1"/>
</dbReference>
<reference evidence="7 8" key="1">
    <citation type="journal article" date="2016" name="Genome Biol. Evol.">
        <title>Divergent and convergent evolution of fungal pathogenicity.</title>
        <authorList>
            <person name="Shang Y."/>
            <person name="Xiao G."/>
            <person name="Zheng P."/>
            <person name="Cen K."/>
            <person name="Zhan S."/>
            <person name="Wang C."/>
        </authorList>
    </citation>
    <scope>NUCLEOTIDE SEQUENCE [LARGE SCALE GENOMIC DNA]</scope>
    <source>
        <strain evidence="7 8">RCEF 264</strain>
    </source>
</reference>
<evidence type="ECO:0000313" key="7">
    <source>
        <dbReference type="EMBL" id="OAA67279.1"/>
    </source>
</evidence>
<keyword evidence="4" id="KW-0812">Transmembrane</keyword>
<feature type="transmembrane region" description="Helical" evidence="4">
    <location>
        <begin position="258"/>
        <end position="278"/>
    </location>
</feature>
<dbReference type="InterPro" id="IPR000873">
    <property type="entry name" value="AMP-dep_synth/lig_dom"/>
</dbReference>
<evidence type="ECO:0000259" key="5">
    <source>
        <dbReference type="Pfam" id="PF00501"/>
    </source>
</evidence>
<feature type="domain" description="AMP-dependent synthetase/ligase" evidence="5">
    <location>
        <begin position="23"/>
        <end position="434"/>
    </location>
</feature>
<keyword evidence="4" id="KW-1133">Transmembrane helix</keyword>
<evidence type="ECO:0000256" key="1">
    <source>
        <dbReference type="ARBA" id="ARBA00006432"/>
    </source>
</evidence>
<dbReference type="Gene3D" id="3.40.50.12780">
    <property type="entry name" value="N-terminal domain of ligase-like"/>
    <property type="match status" value="1"/>
</dbReference>
<evidence type="ECO:0000256" key="3">
    <source>
        <dbReference type="SAM" id="MobiDB-lite"/>
    </source>
</evidence>
<proteinExistence type="inferred from homology"/>
<dbReference type="InterPro" id="IPR045851">
    <property type="entry name" value="AMP-bd_C_sf"/>
</dbReference>
<evidence type="ECO:0000256" key="2">
    <source>
        <dbReference type="ARBA" id="ARBA00022598"/>
    </source>
</evidence>
<dbReference type="Pfam" id="PF13193">
    <property type="entry name" value="AMP-binding_C"/>
    <property type="match status" value="1"/>
</dbReference>
<dbReference type="PANTHER" id="PTHR24096">
    <property type="entry name" value="LONG-CHAIN-FATTY-ACID--COA LIGASE"/>
    <property type="match status" value="1"/>
</dbReference>
<dbReference type="InterPro" id="IPR025110">
    <property type="entry name" value="AMP-bd_C"/>
</dbReference>
<dbReference type="PROSITE" id="PS00455">
    <property type="entry name" value="AMP_BINDING"/>
    <property type="match status" value="1"/>
</dbReference>
<feature type="region of interest" description="Disordered" evidence="3">
    <location>
        <begin position="391"/>
        <end position="422"/>
    </location>
</feature>
<dbReference type="GO" id="GO:0016405">
    <property type="term" value="F:CoA-ligase activity"/>
    <property type="evidence" value="ECO:0007669"/>
    <property type="project" value="TreeGrafter"/>
</dbReference>
<comment type="similarity">
    <text evidence="1">Belongs to the ATP-dependent AMP-binding enzyme family.</text>
</comment>
<sequence length="586" mass="64673">MPQSSLFEPVAIPEVDLWSFLFERKAKPFTDSKDIFTDGDTDRSYSFGELRSASLAFGQGLQAAWHWQRGDVVAFYTPNSVDTPAATLGVLWAGGIASPANPLYTEAELTFQLRDARAKALVTMLPFLDTARRAAWAVGIPEDRILLVGDERDPAGRVRHFSQLRRPTATATATATATQAQIQSTRGRSKPVSIDARRDLAFLVYSSGTTGLPKGVCLTHYNIVANVLQQSMVDGQFFHPYGGVDGKGDKGLGITPFFHIYGLTCCIMFFAYMGWELVIMQRFDMERACQLIEKYRLTFAFVPPPVVLAFSKHPVVDKYDLTSMRSMNSGAAPLTPELALAVWDRLKIGVKQGYGLSETSPTATVQTPDEWGKFMGSVGKLLPNMEAKIVDPAYNDDNDDNDDDDDGNNNPREVPDGQPGELWLKGPSVFQGYLNRPDETRAATSRCGFFKTGDIFVRDKHGNYYCVDRLKELIKYKGFQVPPAELEGILLGHDDVLDAGVIGVEDRAQATEVPRAYIVLKPGLATDAAKAREIADWLATKTAPHKRLRGGVHFIAEIPKSACGKILRRLLRDRARQDDKAQGAKL</sequence>
<comment type="caution">
    <text evidence="7">The sequence shown here is derived from an EMBL/GenBank/DDBJ whole genome shotgun (WGS) entry which is preliminary data.</text>
</comment>
<gene>
    <name evidence="7" type="ORF">SPI_01855</name>
</gene>
<accession>A0A167ZAJ3</accession>
<evidence type="ECO:0000313" key="8">
    <source>
        <dbReference type="Proteomes" id="UP000076874"/>
    </source>
</evidence>
<keyword evidence="8" id="KW-1185">Reference proteome</keyword>
<keyword evidence="2 7" id="KW-0436">Ligase</keyword>
<dbReference type="InterPro" id="IPR020845">
    <property type="entry name" value="AMP-binding_CS"/>
</dbReference>
<feature type="compositionally biased region" description="Acidic residues" evidence="3">
    <location>
        <begin position="394"/>
        <end position="407"/>
    </location>
</feature>
<dbReference type="InterPro" id="IPR042099">
    <property type="entry name" value="ANL_N_sf"/>
</dbReference>
<dbReference type="Proteomes" id="UP000076874">
    <property type="component" value="Unassembled WGS sequence"/>
</dbReference>
<dbReference type="EMBL" id="AZHD01000002">
    <property type="protein sequence ID" value="OAA67279.1"/>
    <property type="molecule type" value="Genomic_DNA"/>
</dbReference>
<feature type="domain" description="AMP-binding enzyme C-terminal" evidence="6">
    <location>
        <begin position="485"/>
        <end position="565"/>
    </location>
</feature>